<proteinExistence type="inferred from homology"/>
<dbReference type="Proteomes" id="UP001652625">
    <property type="component" value="Chromosome 03"/>
</dbReference>
<gene>
    <name evidence="9" type="primary">LOC100210442</name>
</gene>
<feature type="transmembrane region" description="Helical" evidence="7">
    <location>
        <begin position="127"/>
        <end position="147"/>
    </location>
</feature>
<feature type="transmembrane region" description="Helical" evidence="7">
    <location>
        <begin position="159"/>
        <end position="183"/>
    </location>
</feature>
<feature type="compositionally biased region" description="Polar residues" evidence="6">
    <location>
        <begin position="336"/>
        <end position="353"/>
    </location>
</feature>
<feature type="transmembrane region" description="Helical" evidence="7">
    <location>
        <begin position="395"/>
        <end position="415"/>
    </location>
</feature>
<dbReference type="GeneID" id="100210442"/>
<sequence length="476" mass="54831">MFRNFSKGLNIIANFDNTVCCFIFYPLTLIWNYLQLPRVRQSKVTRLRYISVLVIVSTISMFMISTKSYKYLTDSFCFKIGYHNCEYLHGVGPVYRMLFTVFLFFSIMAVLLIGVENSLCTRATIHNQLWIFKSIILLGCTIASIFLPRSIYTGEVWHFFGLNGGFAVIIVQFLFLIDAVHIFNSKVISLMEYKEYSNSSKLCFLMLWIPTSIFYIGSLFGTVMFYKRYSSKTDCVSNLFFVSFHVYMCVAATFISIHPVIQEVRPKSGLLQSSIASAYSTYILMTALSNQPDGICNPSRNYLYPIDSLKNEQIIISLVLNLFIISIFSLRSVKSPQYGKTNSSLNKQNINGKQSNQTNSNDNTSNKESENNELPKKLKIVYDDEYNGVEYSYSFFHTVIGISALYTMMVLTNWYRPEEEENLSVKLIAGWGAVWMKICSGIFCVFLYIWSMVAPLLFPNSYKELVFYELFFTVYS</sequence>
<organism evidence="8 9">
    <name type="scientific">Hydra vulgaris</name>
    <name type="common">Hydra</name>
    <name type="synonym">Hydra attenuata</name>
    <dbReference type="NCBI Taxonomy" id="6087"/>
    <lineage>
        <taxon>Eukaryota</taxon>
        <taxon>Metazoa</taxon>
        <taxon>Cnidaria</taxon>
        <taxon>Hydrozoa</taxon>
        <taxon>Hydroidolina</taxon>
        <taxon>Anthoathecata</taxon>
        <taxon>Aplanulata</taxon>
        <taxon>Hydridae</taxon>
        <taxon>Hydra</taxon>
    </lineage>
</organism>
<evidence type="ECO:0000313" key="9">
    <source>
        <dbReference type="RefSeq" id="XP_065649121.1"/>
    </source>
</evidence>
<feature type="transmembrane region" description="Helical" evidence="7">
    <location>
        <begin position="12"/>
        <end position="34"/>
    </location>
</feature>
<evidence type="ECO:0000256" key="3">
    <source>
        <dbReference type="ARBA" id="ARBA00022692"/>
    </source>
</evidence>
<feature type="transmembrane region" description="Helical" evidence="7">
    <location>
        <begin position="314"/>
        <end position="333"/>
    </location>
</feature>
<feature type="compositionally biased region" description="Low complexity" evidence="6">
    <location>
        <begin position="354"/>
        <end position="364"/>
    </location>
</feature>
<evidence type="ECO:0000256" key="2">
    <source>
        <dbReference type="ARBA" id="ARBA00006665"/>
    </source>
</evidence>
<feature type="transmembrane region" description="Helical" evidence="7">
    <location>
        <begin position="427"/>
        <end position="450"/>
    </location>
</feature>
<dbReference type="Pfam" id="PF03348">
    <property type="entry name" value="Serinc"/>
    <property type="match status" value="1"/>
</dbReference>
<feature type="transmembrane region" description="Helical" evidence="7">
    <location>
        <begin position="204"/>
        <end position="226"/>
    </location>
</feature>
<keyword evidence="8" id="KW-1185">Reference proteome</keyword>
<feature type="transmembrane region" description="Helical" evidence="7">
    <location>
        <begin position="238"/>
        <end position="261"/>
    </location>
</feature>
<evidence type="ECO:0000256" key="6">
    <source>
        <dbReference type="SAM" id="MobiDB-lite"/>
    </source>
</evidence>
<dbReference type="RefSeq" id="XP_065649121.1">
    <property type="nucleotide sequence ID" value="XM_065793049.1"/>
</dbReference>
<evidence type="ECO:0000256" key="5">
    <source>
        <dbReference type="ARBA" id="ARBA00023136"/>
    </source>
</evidence>
<dbReference type="PANTHER" id="PTHR10383:SF9">
    <property type="entry name" value="SERINE INCORPORATOR, ISOFORM F"/>
    <property type="match status" value="1"/>
</dbReference>
<evidence type="ECO:0000256" key="4">
    <source>
        <dbReference type="ARBA" id="ARBA00022989"/>
    </source>
</evidence>
<comment type="similarity">
    <text evidence="2">Belongs to the TDE1 family.</text>
</comment>
<dbReference type="PANTHER" id="PTHR10383">
    <property type="entry name" value="SERINE INCORPORATOR"/>
    <property type="match status" value="1"/>
</dbReference>
<accession>A0ABM4BJA0</accession>
<feature type="region of interest" description="Disordered" evidence="6">
    <location>
        <begin position="336"/>
        <end position="372"/>
    </location>
</feature>
<evidence type="ECO:0000313" key="8">
    <source>
        <dbReference type="Proteomes" id="UP001652625"/>
    </source>
</evidence>
<evidence type="ECO:0000256" key="7">
    <source>
        <dbReference type="SAM" id="Phobius"/>
    </source>
</evidence>
<name>A0ABM4BJA0_HYDVU</name>
<reference evidence="9" key="1">
    <citation type="submission" date="2025-08" db="UniProtKB">
        <authorList>
            <consortium name="RefSeq"/>
        </authorList>
    </citation>
    <scope>IDENTIFICATION</scope>
</reference>
<dbReference type="InterPro" id="IPR005016">
    <property type="entry name" value="TDE1/TMS"/>
</dbReference>
<keyword evidence="3 7" id="KW-0812">Transmembrane</keyword>
<feature type="transmembrane region" description="Helical" evidence="7">
    <location>
        <begin position="46"/>
        <end position="64"/>
    </location>
</feature>
<protein>
    <submittedName>
        <fullName evidence="9">Probable serine incorporator</fullName>
    </submittedName>
</protein>
<feature type="transmembrane region" description="Helical" evidence="7">
    <location>
        <begin position="94"/>
        <end position="115"/>
    </location>
</feature>
<keyword evidence="5 7" id="KW-0472">Membrane</keyword>
<keyword evidence="4 7" id="KW-1133">Transmembrane helix</keyword>
<comment type="subcellular location">
    <subcellularLocation>
        <location evidence="1">Membrane</location>
        <topology evidence="1">Multi-pass membrane protein</topology>
    </subcellularLocation>
</comment>
<evidence type="ECO:0000256" key="1">
    <source>
        <dbReference type="ARBA" id="ARBA00004141"/>
    </source>
</evidence>